<keyword evidence="3" id="KW-1185">Reference proteome</keyword>
<dbReference type="InterPro" id="IPR034660">
    <property type="entry name" value="DinB/YfiT-like"/>
</dbReference>
<dbReference type="Pfam" id="PF12867">
    <property type="entry name" value="DinB_2"/>
    <property type="match status" value="1"/>
</dbReference>
<dbReference type="Proteomes" id="UP000198356">
    <property type="component" value="Unassembled WGS sequence"/>
</dbReference>
<feature type="domain" description="DinB-like" evidence="1">
    <location>
        <begin position="34"/>
        <end position="153"/>
    </location>
</feature>
<proteinExistence type="predicted"/>
<dbReference type="SUPFAM" id="SSF109854">
    <property type="entry name" value="DinB/YfiT-like putative metalloenzymes"/>
    <property type="match status" value="1"/>
</dbReference>
<dbReference type="Gene3D" id="1.20.120.450">
    <property type="entry name" value="dinb family like domain"/>
    <property type="match status" value="1"/>
</dbReference>
<accession>A0A239HB59</accession>
<sequence>MVEPWLRGTLTEVDAVRRQVLHALLLAEEDCSRWCVELSLQQLTECPFDLPSVSFHMLHTVRSLDRLLTYLEGSPLSPGQMADLRTEHTVPASRAELFAEFEIGMATAAARIRRIQPGAYEISRGVGRESLPSTVGGLLIHCAEHTQRHSGQMVTTAKLVAAMQQRSILLMPEEWEQPTSQ</sequence>
<evidence type="ECO:0000259" key="1">
    <source>
        <dbReference type="Pfam" id="PF12867"/>
    </source>
</evidence>
<reference evidence="2 3" key="1">
    <citation type="submission" date="2017-06" db="EMBL/GenBank/DDBJ databases">
        <authorList>
            <person name="Kim H.J."/>
            <person name="Triplett B.A."/>
        </authorList>
    </citation>
    <scope>NUCLEOTIDE SEQUENCE [LARGE SCALE GENOMIC DNA]</scope>
    <source>
        <strain evidence="2 3">DSM 18704</strain>
    </source>
</reference>
<evidence type="ECO:0000313" key="3">
    <source>
        <dbReference type="Proteomes" id="UP000198356"/>
    </source>
</evidence>
<name>A0A239HB59_9BACT</name>
<dbReference type="AlphaFoldDB" id="A0A239HB59"/>
<dbReference type="OrthoDB" id="116753at2"/>
<dbReference type="InterPro" id="IPR024775">
    <property type="entry name" value="DinB-like"/>
</dbReference>
<dbReference type="EMBL" id="FZOU01000002">
    <property type="protein sequence ID" value="SNS78248.1"/>
    <property type="molecule type" value="Genomic_DNA"/>
</dbReference>
<evidence type="ECO:0000313" key="2">
    <source>
        <dbReference type="EMBL" id="SNS78248.1"/>
    </source>
</evidence>
<gene>
    <name evidence="2" type="ORF">SAMN05421770_102308</name>
</gene>
<protein>
    <submittedName>
        <fullName evidence="2">DinB superfamily protein</fullName>
    </submittedName>
</protein>
<organism evidence="2 3">
    <name type="scientific">Granulicella rosea</name>
    <dbReference type="NCBI Taxonomy" id="474952"/>
    <lineage>
        <taxon>Bacteria</taxon>
        <taxon>Pseudomonadati</taxon>
        <taxon>Acidobacteriota</taxon>
        <taxon>Terriglobia</taxon>
        <taxon>Terriglobales</taxon>
        <taxon>Acidobacteriaceae</taxon>
        <taxon>Granulicella</taxon>
    </lineage>
</organism>